<feature type="region of interest" description="Disordered" evidence="2">
    <location>
        <begin position="301"/>
        <end position="320"/>
    </location>
</feature>
<dbReference type="Pfam" id="PF13558">
    <property type="entry name" value="SbcC_Walker_B"/>
    <property type="match status" value="1"/>
</dbReference>
<evidence type="ECO:0000313" key="4">
    <source>
        <dbReference type="Proteomes" id="UP000280726"/>
    </source>
</evidence>
<feature type="coiled-coil region" evidence="1">
    <location>
        <begin position="332"/>
        <end position="392"/>
    </location>
</feature>
<accession>A0A3N4ZAC4</accession>
<organism evidence="3 4">
    <name type="scientific">Georgenia muralis</name>
    <dbReference type="NCBI Taxonomy" id="154117"/>
    <lineage>
        <taxon>Bacteria</taxon>
        <taxon>Bacillati</taxon>
        <taxon>Actinomycetota</taxon>
        <taxon>Actinomycetes</taxon>
        <taxon>Micrococcales</taxon>
        <taxon>Bogoriellaceae</taxon>
        <taxon>Georgenia</taxon>
    </lineage>
</organism>
<reference evidence="3 4" key="1">
    <citation type="submission" date="2018-11" db="EMBL/GenBank/DDBJ databases">
        <title>Sequencing the genomes of 1000 actinobacteria strains.</title>
        <authorList>
            <person name="Klenk H.-P."/>
        </authorList>
    </citation>
    <scope>NUCLEOTIDE SEQUENCE [LARGE SCALE GENOMIC DNA]</scope>
    <source>
        <strain evidence="3 4">DSM 14418</strain>
    </source>
</reference>
<dbReference type="EMBL" id="RKRA01000001">
    <property type="protein sequence ID" value="RPF29073.1"/>
    <property type="molecule type" value="Genomic_DNA"/>
</dbReference>
<name>A0A3N4ZAC4_9MICO</name>
<feature type="compositionally biased region" description="Basic and acidic residues" evidence="2">
    <location>
        <begin position="303"/>
        <end position="314"/>
    </location>
</feature>
<evidence type="ECO:0000313" key="3">
    <source>
        <dbReference type="EMBL" id="RPF29073.1"/>
    </source>
</evidence>
<dbReference type="NCBIfam" id="TIGR02680">
    <property type="entry name" value="TIGR02680 family protein"/>
    <property type="match status" value="1"/>
</dbReference>
<keyword evidence="4" id="KW-1185">Reference proteome</keyword>
<gene>
    <name evidence="3" type="ORF">EDD32_3630</name>
</gene>
<feature type="coiled-coil region" evidence="1">
    <location>
        <begin position="970"/>
        <end position="997"/>
    </location>
</feature>
<proteinExistence type="predicted"/>
<feature type="coiled-coil region" evidence="1">
    <location>
        <begin position="802"/>
        <end position="829"/>
    </location>
</feature>
<feature type="region of interest" description="Disordered" evidence="2">
    <location>
        <begin position="589"/>
        <end position="618"/>
    </location>
</feature>
<dbReference type="RefSeq" id="WP_123919758.1">
    <property type="nucleotide sequence ID" value="NZ_RKRA01000001.1"/>
</dbReference>
<keyword evidence="1" id="KW-0175">Coiled coil</keyword>
<protein>
    <submittedName>
        <fullName evidence="3">Uncharacterized protein (TIGR02680 family)</fullName>
    </submittedName>
</protein>
<evidence type="ECO:0000256" key="1">
    <source>
        <dbReference type="SAM" id="Coils"/>
    </source>
</evidence>
<feature type="region of interest" description="Disordered" evidence="2">
    <location>
        <begin position="461"/>
        <end position="483"/>
    </location>
</feature>
<dbReference type="OrthoDB" id="8527901at2"/>
<sequence length="1391" mass="152172">MMDPGRWLAAQATGALPLPTRQRWQPLRVGIVNMWEYDRAEFWSADGRLILRGANGSGKTKVLELTTLMLLRGEIAPAVLDPFGSRNRTMGYNLLASGQGDDPRPAVDAATGYSWVEFGRLDDDGDPQFVVAGVGAAARRAAGNPAITSWRFVTHLRPGRDLELVQDRRVLPEKELRALPGMTVFSSAAAYRDRLSAELFGLSAGAYDNLTNLLRELRVPKLGERLNPATLAATLRDALPPLASHEVSQLADGWDGLESLRERMAQTERAARAVARYVADSWRPWARAVVEQRAGEMAVATSRLDRTTRDRRQAQESLTASEALVQTTRVDEEEAGAELQRQRAALAELMESEAYRDAQQAEHRVTSLRDETRRLTAQAEDAATRLAAAERDRTDVVARHAGATDRLTESVAARERAAELLHGTGGPAGVVVALPEDALPAALHALRATVQRRSERLRHLRTLSAEHQRAARTAEGSGTELSTREADLAGAQHDADGRADALDGAVTSLQSALVAWAGQLRELDGAAWLPRWEDAVAQLDVPDSDPPVLRELVDEATTAPRRLLTAELGRLTAVRSEIDKRLDRTVEDLRRERSTTEQSVPEPVGWRRRERPAPGPHGAPFWRCVEPVGLDDDAAATLEAALAAAGVLDAWVSESGSLLSAPDGTAVAEVVLRPGGPPVEGPTLTAVLAPAEGCPLPGETILALLSTIGWGRPPVPAEAWFAPDGTWSLGPLTGRAAPLQPASYLGATAREAARRRRIALLESQERDLRADVVEATRAVHGVQDRLTRLDSEARTVPADHGARAARTALASALRAVADAEQRAAATRRRHEENLGAVSQARAALTRYASEHGFSPDDVPAQEEALRAFSAALERLGHAVAIEDERRRAAADAHDALDVATARVAVERESRARRVAELEECRTRLHTLERMMRKDHAEVLAERQRIDDHVRELETSVRELGRTLLAATVEAEKARGVLDRHEEAYVEAEGRRDRAMAAWWVAADAGLLSALEIDAPERHTVEAARVSARAARGSLSVSAEDLAAAVDRAWRACFAATSRLGEELATERDARHRQDADAVLRGFEILADPDAGWQRPDLAEQSLTEQLHRQRAHFDEEQHRVLATLLGSTFIEHLKERLDYTQRTFTRINDRLAEHPTRQGQSVRLRWEPDSQDPEAGQVIHALSRGFDQLTAERQEQVRQFLARRIEDARDNAEADGQDWRESLHHALDYRTWLRITLQYRAGRESAWVPFDAATHGSKSGGEKVVLLSQPLFAAAVVAYDSALPTAPRWVWLDEAMTGVDAELKASFLGLTVDFDLDLMLTAHDEWGTYPSVPAVAIYDLAREKGFPGVDSVVYLWAGGRRVRVADVAAGPATSAAAVDVESELDLEGARG</sequence>
<dbReference type="Proteomes" id="UP000280726">
    <property type="component" value="Unassembled WGS sequence"/>
</dbReference>
<evidence type="ECO:0000256" key="2">
    <source>
        <dbReference type="SAM" id="MobiDB-lite"/>
    </source>
</evidence>
<comment type="caution">
    <text evidence="3">The sequence shown here is derived from an EMBL/GenBank/DDBJ whole genome shotgun (WGS) entry which is preliminary data.</text>
</comment>
<dbReference type="InterPro" id="IPR013496">
    <property type="entry name" value="CHP02680"/>
</dbReference>